<gene>
    <name evidence="27" type="ORF">BaRGS_00019127</name>
</gene>
<dbReference type="InterPro" id="IPR011009">
    <property type="entry name" value="Kinase-like_dom_sf"/>
</dbReference>
<dbReference type="EC" id="2.7.11.1" evidence="4"/>
<evidence type="ECO:0000256" key="9">
    <source>
        <dbReference type="ARBA" id="ARBA00022618"/>
    </source>
</evidence>
<dbReference type="Gene3D" id="3.40.630.30">
    <property type="match status" value="1"/>
</dbReference>
<feature type="region of interest" description="Disordered" evidence="25">
    <location>
        <begin position="472"/>
        <end position="726"/>
    </location>
</feature>
<dbReference type="GO" id="GO:0004674">
    <property type="term" value="F:protein serine/threonine kinase activity"/>
    <property type="evidence" value="ECO:0007669"/>
    <property type="project" value="UniProtKB-KW"/>
</dbReference>
<keyword evidence="18" id="KW-0131">Cell cycle</keyword>
<dbReference type="Gene3D" id="1.10.510.10">
    <property type="entry name" value="Transferase(Phosphotransferase) domain 1"/>
    <property type="match status" value="2"/>
</dbReference>
<keyword evidence="16" id="KW-0460">Magnesium</keyword>
<evidence type="ECO:0000256" key="3">
    <source>
        <dbReference type="ARBA" id="ARBA00004496"/>
    </source>
</evidence>
<dbReference type="InterPro" id="IPR013653">
    <property type="entry name" value="GCN5-like_dom"/>
</dbReference>
<keyword evidence="15 24" id="KW-0067">ATP-binding</keyword>
<dbReference type="EMBL" id="JACVVK020000135">
    <property type="protein sequence ID" value="KAK7489732.1"/>
    <property type="molecule type" value="Genomic_DNA"/>
</dbReference>
<comment type="caution">
    <text evidence="27">The sequence shown here is derived from an EMBL/GenBank/DDBJ whole genome shotgun (WGS) entry which is preliminary data.</text>
</comment>
<sequence length="869" mass="98462">MPLSLIMEHLPKLMEHLKNHLPETLPIYYTADNAVRGNVSLQEVHFVVDSWPEPSGVLLVSPSHQGQLFNYRTTVDVWVKDTNCVKELLFDTDLLDWKKPIFFRVLGSRGLDHVQKLLAEKSDAVDCVERQIYVLDSPTPPLQAPPAGYTQHSLTPKEAETVGLQYSAWGVTPSDTVCYFQACASRLRSSGVCTADGELVSYVVLHHTNAFGSVFTDPRHRRKGLGELVVVDVCRKMSEDGQTPFVFGRQCHFVGNTKYSKSAMDDFERLRVIGKGSYGEVWLAKHKKDKKQYVLKRMNLQRASKRERTSAEQEAKLLSKLKHPNIVSYKDSFETKDGMLYIAMQYCEGGDLYTRLKEQKAGQALEERQVVEWFVQIAMALQSDVWALGCCVYEMTTLKHAFNAKDMNSLVYKILKGKTPPMPRQYSSELQDLMKQMLDQNPDRRPSVNRLLRNPYIKRNIAIFLEDTKRGDVTDSVPEPQRTDAAGDAPPYKPGHARRPSNSAPKELEPIQEHAAQKDKVSEDSLSSKEDTVVPNTVKEVKEEKAAAKPDEGKRKKKKKLVPSRPAANSQAETRDAETDALSARSDVSTASKQSKEPNSARPLPVPKVEKSEGLPQKRDALVQQEKVRQGEKSRTDSASSKSSSMSDGLAEDTPRNLPNLSARERRREKHTASSSMEQPNSARVRLRRIPERSASEKVTRKEKTPPPDENTKEREKRRENKEMNNFISILDNTLKMNCDIDKSDEELTEVPVDSKPRLNGRRREDKRRASVEKESKPADEPEKIVEEAAPAMHKSASMPSVETLTSTSRDCFDGLGYEIVKKAYEILDRIEEDAVEPQLMELLGKERFDEYAGKIWQLKFCEESYFMS</sequence>
<dbReference type="AlphaFoldDB" id="A0ABD0KSK8"/>
<keyword evidence="8" id="KW-0597">Phosphoprotein</keyword>
<dbReference type="SUPFAM" id="SSF55729">
    <property type="entry name" value="Acyl-CoA N-acyltransferases (Nat)"/>
    <property type="match status" value="1"/>
</dbReference>
<proteinExistence type="predicted"/>
<dbReference type="GO" id="GO:0046872">
    <property type="term" value="F:metal ion binding"/>
    <property type="evidence" value="ECO:0007669"/>
    <property type="project" value="UniProtKB-KW"/>
</dbReference>
<dbReference type="Pfam" id="PF00069">
    <property type="entry name" value="Pkinase"/>
    <property type="match status" value="1"/>
</dbReference>
<evidence type="ECO:0000256" key="5">
    <source>
        <dbReference type="ARBA" id="ARBA00022481"/>
    </source>
</evidence>
<dbReference type="InterPro" id="IPR015938">
    <property type="entry name" value="Glycine_N-acyltransferase_N"/>
</dbReference>
<reference evidence="27 28" key="1">
    <citation type="journal article" date="2023" name="Sci. Data">
        <title>Genome assembly of the Korean intertidal mud-creeper Batillaria attramentaria.</title>
        <authorList>
            <person name="Patra A.K."/>
            <person name="Ho P.T."/>
            <person name="Jun S."/>
            <person name="Lee S.J."/>
            <person name="Kim Y."/>
            <person name="Won Y.J."/>
        </authorList>
    </citation>
    <scope>NUCLEOTIDE SEQUENCE [LARGE SCALE GENOMIC DNA]</scope>
    <source>
        <strain evidence="27">Wonlab-2016</strain>
    </source>
</reference>
<dbReference type="InterPro" id="IPR017441">
    <property type="entry name" value="Protein_kinase_ATP_BS"/>
</dbReference>
<feature type="compositionally biased region" description="Polar residues" evidence="25">
    <location>
        <begin position="673"/>
        <end position="682"/>
    </location>
</feature>
<feature type="binding site" evidence="24">
    <location>
        <position position="296"/>
    </location>
    <ligand>
        <name>ATP</name>
        <dbReference type="ChEBI" id="CHEBI:30616"/>
    </ligand>
</feature>
<evidence type="ECO:0000313" key="28">
    <source>
        <dbReference type="Proteomes" id="UP001519460"/>
    </source>
</evidence>
<feature type="compositionally biased region" description="Low complexity" evidence="25">
    <location>
        <begin position="637"/>
        <end position="647"/>
    </location>
</feature>
<dbReference type="FunFam" id="3.30.200.20:FF:000247">
    <property type="entry name" value="serine/threonine-protein kinase Nek4 isoform X1"/>
    <property type="match status" value="1"/>
</dbReference>
<dbReference type="PROSITE" id="PS00107">
    <property type="entry name" value="PROTEIN_KINASE_ATP"/>
    <property type="match status" value="1"/>
</dbReference>
<evidence type="ECO:0000256" key="15">
    <source>
        <dbReference type="ARBA" id="ARBA00022840"/>
    </source>
</evidence>
<keyword evidence="7" id="KW-0723">Serine/threonine-protein kinase</keyword>
<evidence type="ECO:0000256" key="14">
    <source>
        <dbReference type="ARBA" id="ARBA00022777"/>
    </source>
</evidence>
<dbReference type="PANTHER" id="PTHR44899">
    <property type="entry name" value="CAMK FAMILY PROTEIN KINASE"/>
    <property type="match status" value="1"/>
</dbReference>
<dbReference type="GO" id="GO:0005929">
    <property type="term" value="C:cilium"/>
    <property type="evidence" value="ECO:0007669"/>
    <property type="project" value="UniProtKB-SubCell"/>
</dbReference>
<dbReference type="Proteomes" id="UP001519460">
    <property type="component" value="Unassembled WGS sequence"/>
</dbReference>
<organism evidence="27 28">
    <name type="scientific">Batillaria attramentaria</name>
    <dbReference type="NCBI Taxonomy" id="370345"/>
    <lineage>
        <taxon>Eukaryota</taxon>
        <taxon>Metazoa</taxon>
        <taxon>Spiralia</taxon>
        <taxon>Lophotrochozoa</taxon>
        <taxon>Mollusca</taxon>
        <taxon>Gastropoda</taxon>
        <taxon>Caenogastropoda</taxon>
        <taxon>Sorbeoconcha</taxon>
        <taxon>Cerithioidea</taxon>
        <taxon>Batillariidae</taxon>
        <taxon>Batillaria</taxon>
    </lineage>
</organism>
<comment type="catalytic activity">
    <reaction evidence="20">
        <text>L-seryl-[protein] + ATP = O-phospho-L-seryl-[protein] + ADP + H(+)</text>
        <dbReference type="Rhea" id="RHEA:17989"/>
        <dbReference type="Rhea" id="RHEA-COMP:9863"/>
        <dbReference type="Rhea" id="RHEA-COMP:11604"/>
        <dbReference type="ChEBI" id="CHEBI:15378"/>
        <dbReference type="ChEBI" id="CHEBI:29999"/>
        <dbReference type="ChEBI" id="CHEBI:30616"/>
        <dbReference type="ChEBI" id="CHEBI:83421"/>
        <dbReference type="ChEBI" id="CHEBI:456216"/>
        <dbReference type="EC" id="2.7.11.1"/>
    </reaction>
</comment>
<evidence type="ECO:0000256" key="11">
    <source>
        <dbReference type="ARBA" id="ARBA00022723"/>
    </source>
</evidence>
<keyword evidence="11" id="KW-0479">Metal-binding</keyword>
<keyword evidence="10" id="KW-0808">Transferase</keyword>
<feature type="compositionally biased region" description="Basic and acidic residues" evidence="25">
    <location>
        <begin position="608"/>
        <end position="636"/>
    </location>
</feature>
<evidence type="ECO:0000256" key="22">
    <source>
        <dbReference type="ARBA" id="ARBA00080102"/>
    </source>
</evidence>
<feature type="compositionally biased region" description="Basic and acidic residues" evidence="25">
    <location>
        <begin position="539"/>
        <end position="554"/>
    </location>
</feature>
<evidence type="ECO:0000256" key="1">
    <source>
        <dbReference type="ARBA" id="ARBA00001936"/>
    </source>
</evidence>
<keyword evidence="28" id="KW-1185">Reference proteome</keyword>
<feature type="compositionally biased region" description="Basic and acidic residues" evidence="25">
    <location>
        <begin position="753"/>
        <end position="785"/>
    </location>
</feature>
<evidence type="ECO:0000256" key="24">
    <source>
        <dbReference type="PROSITE-ProRule" id="PRU10141"/>
    </source>
</evidence>
<evidence type="ECO:0000256" key="10">
    <source>
        <dbReference type="ARBA" id="ARBA00022679"/>
    </source>
</evidence>
<dbReference type="PANTHER" id="PTHR44899:SF7">
    <property type="entry name" value="NIMA-RELATED KINASE"/>
    <property type="match status" value="1"/>
</dbReference>
<keyword evidence="6" id="KW-0963">Cytoplasm</keyword>
<feature type="compositionally biased region" description="Basic and acidic residues" evidence="25">
    <location>
        <begin position="689"/>
        <end position="723"/>
    </location>
</feature>
<dbReference type="CDD" id="cd04301">
    <property type="entry name" value="NAT_SF"/>
    <property type="match status" value="1"/>
</dbReference>
<dbReference type="PROSITE" id="PS50011">
    <property type="entry name" value="PROTEIN_KINASE_DOM"/>
    <property type="match status" value="1"/>
</dbReference>
<evidence type="ECO:0000256" key="21">
    <source>
        <dbReference type="ARBA" id="ARBA00067731"/>
    </source>
</evidence>
<feature type="compositionally biased region" description="Basic and acidic residues" evidence="25">
    <location>
        <begin position="506"/>
        <end position="532"/>
    </location>
</feature>
<dbReference type="Pfam" id="PF06021">
    <property type="entry name" value="Gly_acyl_tr_N"/>
    <property type="match status" value="1"/>
</dbReference>
<keyword evidence="17" id="KW-0966">Cell projection</keyword>
<evidence type="ECO:0000256" key="2">
    <source>
        <dbReference type="ARBA" id="ARBA00004138"/>
    </source>
</evidence>
<comment type="catalytic activity">
    <reaction evidence="19">
        <text>L-threonyl-[protein] + ATP = O-phospho-L-threonyl-[protein] + ADP + H(+)</text>
        <dbReference type="Rhea" id="RHEA:46608"/>
        <dbReference type="Rhea" id="RHEA-COMP:11060"/>
        <dbReference type="Rhea" id="RHEA-COMP:11605"/>
        <dbReference type="ChEBI" id="CHEBI:15378"/>
        <dbReference type="ChEBI" id="CHEBI:30013"/>
        <dbReference type="ChEBI" id="CHEBI:30616"/>
        <dbReference type="ChEBI" id="CHEBI:61977"/>
        <dbReference type="ChEBI" id="CHEBI:456216"/>
        <dbReference type="EC" id="2.7.11.1"/>
    </reaction>
</comment>
<evidence type="ECO:0000256" key="20">
    <source>
        <dbReference type="ARBA" id="ARBA00048679"/>
    </source>
</evidence>
<keyword evidence="13" id="KW-0498">Mitosis</keyword>
<evidence type="ECO:0000256" key="18">
    <source>
        <dbReference type="ARBA" id="ARBA00023306"/>
    </source>
</evidence>
<feature type="region of interest" description="Disordered" evidence="25">
    <location>
        <begin position="747"/>
        <end position="785"/>
    </location>
</feature>
<dbReference type="GO" id="GO:0005524">
    <property type="term" value="F:ATP binding"/>
    <property type="evidence" value="ECO:0007669"/>
    <property type="project" value="UniProtKB-UniRule"/>
</dbReference>
<evidence type="ECO:0000256" key="19">
    <source>
        <dbReference type="ARBA" id="ARBA00047899"/>
    </source>
</evidence>
<keyword evidence="5" id="KW-0488">Methylation</keyword>
<evidence type="ECO:0000256" key="25">
    <source>
        <dbReference type="SAM" id="MobiDB-lite"/>
    </source>
</evidence>
<dbReference type="SUPFAM" id="SSF56112">
    <property type="entry name" value="Protein kinase-like (PK-like)"/>
    <property type="match status" value="1"/>
</dbReference>
<keyword evidence="12 24" id="KW-0547">Nucleotide-binding</keyword>
<evidence type="ECO:0000256" key="7">
    <source>
        <dbReference type="ARBA" id="ARBA00022527"/>
    </source>
</evidence>
<evidence type="ECO:0000256" key="13">
    <source>
        <dbReference type="ARBA" id="ARBA00022776"/>
    </source>
</evidence>
<keyword evidence="9" id="KW-0132">Cell division</keyword>
<protein>
    <recommendedName>
        <fullName evidence="21">Serine/threonine-protein kinase Nek4</fullName>
        <ecNumber evidence="4">2.7.11.1</ecNumber>
    </recommendedName>
    <alternativeName>
        <fullName evidence="23">Never in mitosis A-related kinase 4</fullName>
    </alternativeName>
    <alternativeName>
        <fullName evidence="22">Serine/threonine-protein kinase 2</fullName>
    </alternativeName>
</protein>
<comment type="cofactor">
    <cofactor evidence="1">
        <name>Mn(2+)</name>
        <dbReference type="ChEBI" id="CHEBI:29035"/>
    </cofactor>
</comment>
<name>A0ABD0KSK8_9CAEN</name>
<evidence type="ECO:0000313" key="27">
    <source>
        <dbReference type="EMBL" id="KAK7489732.1"/>
    </source>
</evidence>
<evidence type="ECO:0000256" key="12">
    <source>
        <dbReference type="ARBA" id="ARBA00022741"/>
    </source>
</evidence>
<dbReference type="InterPro" id="IPR051131">
    <property type="entry name" value="NEK_Ser/Thr_kinase_NIMA"/>
</dbReference>
<evidence type="ECO:0000256" key="17">
    <source>
        <dbReference type="ARBA" id="ARBA00023273"/>
    </source>
</evidence>
<evidence type="ECO:0000256" key="23">
    <source>
        <dbReference type="ARBA" id="ARBA00082679"/>
    </source>
</evidence>
<dbReference type="GO" id="GO:0051301">
    <property type="term" value="P:cell division"/>
    <property type="evidence" value="ECO:0007669"/>
    <property type="project" value="UniProtKB-KW"/>
</dbReference>
<dbReference type="Pfam" id="PF08445">
    <property type="entry name" value="FR47"/>
    <property type="match status" value="1"/>
</dbReference>
<accession>A0ABD0KSK8</accession>
<dbReference type="InterPro" id="IPR000719">
    <property type="entry name" value="Prot_kinase_dom"/>
</dbReference>
<feature type="domain" description="Protein kinase" evidence="26">
    <location>
        <begin position="267"/>
        <end position="562"/>
    </location>
</feature>
<evidence type="ECO:0000256" key="6">
    <source>
        <dbReference type="ARBA" id="ARBA00022490"/>
    </source>
</evidence>
<comment type="subcellular location">
    <subcellularLocation>
        <location evidence="2">Cell projection</location>
        <location evidence="2">Cilium</location>
    </subcellularLocation>
    <subcellularLocation>
        <location evidence="3">Cytoplasm</location>
    </subcellularLocation>
</comment>
<evidence type="ECO:0000256" key="16">
    <source>
        <dbReference type="ARBA" id="ARBA00022842"/>
    </source>
</evidence>
<dbReference type="InterPro" id="IPR016181">
    <property type="entry name" value="Acyl_CoA_acyltransferase"/>
</dbReference>
<keyword evidence="14" id="KW-0418">Kinase</keyword>
<evidence type="ECO:0000256" key="8">
    <source>
        <dbReference type="ARBA" id="ARBA00022553"/>
    </source>
</evidence>
<evidence type="ECO:0000256" key="4">
    <source>
        <dbReference type="ARBA" id="ARBA00012513"/>
    </source>
</evidence>
<dbReference type="GO" id="GO:0005737">
    <property type="term" value="C:cytoplasm"/>
    <property type="evidence" value="ECO:0007669"/>
    <property type="project" value="UniProtKB-SubCell"/>
</dbReference>
<evidence type="ECO:0000259" key="26">
    <source>
        <dbReference type="PROSITE" id="PS50011"/>
    </source>
</evidence>